<reference evidence="2" key="1">
    <citation type="submission" date="2021-10" db="EMBL/GenBank/DDBJ databases">
        <title>The diversity and Nitrogen Metabolism of Culturable Nitrate-Utilizing Bacteria Within the Oxygen Minimum Zone of the Changjiang (Yangtze River)Estuary.</title>
        <authorList>
            <person name="Zhang D."/>
            <person name="Zheng J."/>
            <person name="Liu S."/>
            <person name="He W."/>
        </authorList>
    </citation>
    <scope>NUCLEOTIDE SEQUENCE</scope>
    <source>
        <strain evidence="2">FXH-223</strain>
    </source>
</reference>
<evidence type="ECO:0000313" key="3">
    <source>
        <dbReference type="Proteomes" id="UP001108027"/>
    </source>
</evidence>
<dbReference type="Proteomes" id="UP001108027">
    <property type="component" value="Unassembled WGS sequence"/>
</dbReference>
<accession>A0A9Q3UQJ7</accession>
<sequence>MNQSTAVNTSLRTIPLGNTLSVLLVISYLLCVGFGLLAPAQMRMYEAWAPLLPGFEWLTWSGFLIGLVEAYLYGWYIAALFVSLYRWFSKERQRLFLMDPTSKRVET</sequence>
<comment type="caution">
    <text evidence="2">The sequence shown here is derived from an EMBL/GenBank/DDBJ whole genome shotgun (WGS) entry which is preliminary data.</text>
</comment>
<name>A0A9Q3UQJ7_9GAMM</name>
<gene>
    <name evidence="2" type="ORF">LL252_18610</name>
</gene>
<dbReference type="RefSeq" id="WP_228235294.1">
    <property type="nucleotide sequence ID" value="NZ_ARXL01000091.1"/>
</dbReference>
<feature type="transmembrane region" description="Helical" evidence="1">
    <location>
        <begin position="60"/>
        <end position="88"/>
    </location>
</feature>
<feature type="transmembrane region" description="Helical" evidence="1">
    <location>
        <begin position="20"/>
        <end position="40"/>
    </location>
</feature>
<protein>
    <submittedName>
        <fullName evidence="2">DUF5676 family membrane protein</fullName>
    </submittedName>
</protein>
<keyword evidence="1" id="KW-1133">Transmembrane helix</keyword>
<dbReference type="EMBL" id="JAJGNA010000046">
    <property type="protein sequence ID" value="MCC4310580.1"/>
    <property type="molecule type" value="Genomic_DNA"/>
</dbReference>
<proteinExistence type="predicted"/>
<keyword evidence="1" id="KW-0812">Transmembrane</keyword>
<keyword evidence="1" id="KW-0472">Membrane</keyword>
<dbReference type="InterPro" id="IPR044020">
    <property type="entry name" value="DUF5676"/>
</dbReference>
<evidence type="ECO:0000256" key="1">
    <source>
        <dbReference type="SAM" id="Phobius"/>
    </source>
</evidence>
<evidence type="ECO:0000313" key="2">
    <source>
        <dbReference type="EMBL" id="MCC4310580.1"/>
    </source>
</evidence>
<dbReference type="Pfam" id="PF18926">
    <property type="entry name" value="DUF5676"/>
    <property type="match status" value="1"/>
</dbReference>
<organism evidence="2 3">
    <name type="scientific">Alloalcanivorax marinus</name>
    <dbReference type="NCBI Taxonomy" id="1177169"/>
    <lineage>
        <taxon>Bacteria</taxon>
        <taxon>Pseudomonadati</taxon>
        <taxon>Pseudomonadota</taxon>
        <taxon>Gammaproteobacteria</taxon>
        <taxon>Oceanospirillales</taxon>
        <taxon>Alcanivoracaceae</taxon>
        <taxon>Alloalcanivorax</taxon>
    </lineage>
</organism>
<dbReference type="AlphaFoldDB" id="A0A9Q3UQJ7"/>
<keyword evidence="3" id="KW-1185">Reference proteome</keyword>